<keyword evidence="5" id="KW-0249">Electron transport</keyword>
<keyword evidence="6" id="KW-0408">Iron</keyword>
<dbReference type="SUPFAM" id="SSF54862">
    <property type="entry name" value="4Fe-4S ferredoxins"/>
    <property type="match status" value="1"/>
</dbReference>
<name>L0K836_HALHC</name>
<accession>L0K836</accession>
<evidence type="ECO:0000256" key="7">
    <source>
        <dbReference type="ARBA" id="ARBA00023014"/>
    </source>
</evidence>
<feature type="domain" description="4Fe-4S ferredoxin-type" evidence="8">
    <location>
        <begin position="71"/>
        <end position="100"/>
    </location>
</feature>
<dbReference type="KEGG" id="hhl:Halha_1239"/>
<evidence type="ECO:0000313" key="10">
    <source>
        <dbReference type="Proteomes" id="UP000010880"/>
    </source>
</evidence>
<dbReference type="STRING" id="748449.Halha_1239"/>
<keyword evidence="7" id="KW-0411">Iron-sulfur</keyword>
<keyword evidence="4" id="KW-0677">Repeat</keyword>
<dbReference type="GO" id="GO:0051539">
    <property type="term" value="F:4 iron, 4 sulfur cluster binding"/>
    <property type="evidence" value="ECO:0007669"/>
    <property type="project" value="UniProtKB-KW"/>
</dbReference>
<dbReference type="OrthoDB" id="9810688at2"/>
<evidence type="ECO:0000256" key="1">
    <source>
        <dbReference type="ARBA" id="ARBA00022448"/>
    </source>
</evidence>
<dbReference type="Pfam" id="PF13247">
    <property type="entry name" value="Fer4_11"/>
    <property type="match status" value="1"/>
</dbReference>
<dbReference type="InterPro" id="IPR017900">
    <property type="entry name" value="4Fe4S_Fe_S_CS"/>
</dbReference>
<dbReference type="Proteomes" id="UP000010880">
    <property type="component" value="Chromosome"/>
</dbReference>
<protein>
    <recommendedName>
        <fullName evidence="8">4Fe-4S ferredoxin-type domain-containing protein</fullName>
    </recommendedName>
</protein>
<dbReference type="Gene3D" id="3.30.70.20">
    <property type="match status" value="2"/>
</dbReference>
<evidence type="ECO:0000256" key="3">
    <source>
        <dbReference type="ARBA" id="ARBA00022723"/>
    </source>
</evidence>
<dbReference type="PROSITE" id="PS51379">
    <property type="entry name" value="4FE4S_FER_2"/>
    <property type="match status" value="2"/>
</dbReference>
<proteinExistence type="predicted"/>
<feature type="domain" description="4Fe-4S ferredoxin-type" evidence="8">
    <location>
        <begin position="2"/>
        <end position="30"/>
    </location>
</feature>
<sequence>MKRIDIDRDKCIGCLTCVTACRVAHNANDSRTRITVDSQEKYAPIFCRHCDQPECVYTCMKGAMTKDPKTGIVKYDESRCANCFMCIMACPYGVLKADSEEHQEIMKCNMCQHTPSSTPQCVEKCPMEAITLEEVEE</sequence>
<keyword evidence="1" id="KW-0813">Transport</keyword>
<keyword evidence="2" id="KW-0004">4Fe-4S</keyword>
<dbReference type="PROSITE" id="PS00198">
    <property type="entry name" value="4FE4S_FER_1"/>
    <property type="match status" value="1"/>
</dbReference>
<reference evidence="10" key="1">
    <citation type="submission" date="2012-02" db="EMBL/GenBank/DDBJ databases">
        <title>The complete genome of Halobacteroides halobius DSM 5150.</title>
        <authorList>
            <person name="Lucas S."/>
            <person name="Copeland A."/>
            <person name="Lapidus A."/>
            <person name="Glavina del Rio T."/>
            <person name="Dalin E."/>
            <person name="Tice H."/>
            <person name="Bruce D."/>
            <person name="Goodwin L."/>
            <person name="Pitluck S."/>
            <person name="Peters L."/>
            <person name="Mikhailova N."/>
            <person name="Gu W."/>
            <person name="Kyrpides N."/>
            <person name="Mavromatis K."/>
            <person name="Ivanova N."/>
            <person name="Brettin T."/>
            <person name="Detter J.C."/>
            <person name="Han C."/>
            <person name="Larimer F."/>
            <person name="Land M."/>
            <person name="Hauser L."/>
            <person name="Markowitz V."/>
            <person name="Cheng J.-F."/>
            <person name="Hugenholtz P."/>
            <person name="Woyke T."/>
            <person name="Wu D."/>
            <person name="Tindall B."/>
            <person name="Pomrenke H."/>
            <person name="Brambilla E."/>
            <person name="Klenk H.-P."/>
            <person name="Eisen J.A."/>
        </authorList>
    </citation>
    <scope>NUCLEOTIDE SEQUENCE [LARGE SCALE GENOMIC DNA]</scope>
    <source>
        <strain evidence="10">ATCC 35273 / DSM 5150 / MD-1</strain>
    </source>
</reference>
<dbReference type="AlphaFoldDB" id="L0K836"/>
<dbReference type="PANTHER" id="PTHR43177">
    <property type="entry name" value="PROTEIN NRFC"/>
    <property type="match status" value="1"/>
</dbReference>
<dbReference type="PATRIC" id="fig|748449.3.peg.1198"/>
<dbReference type="PANTHER" id="PTHR43177:SF5">
    <property type="entry name" value="ANAEROBIC DIMETHYL SULFOXIDE REDUCTASE CHAIN B-RELATED"/>
    <property type="match status" value="1"/>
</dbReference>
<evidence type="ECO:0000256" key="5">
    <source>
        <dbReference type="ARBA" id="ARBA00022982"/>
    </source>
</evidence>
<keyword evidence="10" id="KW-1185">Reference proteome</keyword>
<evidence type="ECO:0000256" key="2">
    <source>
        <dbReference type="ARBA" id="ARBA00022485"/>
    </source>
</evidence>
<evidence type="ECO:0000313" key="9">
    <source>
        <dbReference type="EMBL" id="AGB41186.1"/>
    </source>
</evidence>
<dbReference type="InterPro" id="IPR017896">
    <property type="entry name" value="4Fe4S_Fe-S-bd"/>
</dbReference>
<keyword evidence="3" id="KW-0479">Metal-binding</keyword>
<dbReference type="Pfam" id="PF12837">
    <property type="entry name" value="Fer4_6"/>
    <property type="match status" value="1"/>
</dbReference>
<evidence type="ECO:0000256" key="6">
    <source>
        <dbReference type="ARBA" id="ARBA00023004"/>
    </source>
</evidence>
<evidence type="ECO:0000256" key="4">
    <source>
        <dbReference type="ARBA" id="ARBA00022737"/>
    </source>
</evidence>
<dbReference type="GO" id="GO:0046872">
    <property type="term" value="F:metal ion binding"/>
    <property type="evidence" value="ECO:0007669"/>
    <property type="project" value="UniProtKB-KW"/>
</dbReference>
<evidence type="ECO:0000259" key="8">
    <source>
        <dbReference type="PROSITE" id="PS51379"/>
    </source>
</evidence>
<dbReference type="HOGENOM" id="CLU_043374_3_1_9"/>
<gene>
    <name evidence="9" type="ordered locus">Halha_1239</name>
</gene>
<organism evidence="9 10">
    <name type="scientific">Halobacteroides halobius (strain ATCC 35273 / DSM 5150 / MD-1)</name>
    <dbReference type="NCBI Taxonomy" id="748449"/>
    <lineage>
        <taxon>Bacteria</taxon>
        <taxon>Bacillati</taxon>
        <taxon>Bacillota</taxon>
        <taxon>Clostridia</taxon>
        <taxon>Halanaerobiales</taxon>
        <taxon>Halobacteroidaceae</taxon>
        <taxon>Halobacteroides</taxon>
    </lineage>
</organism>
<dbReference type="InterPro" id="IPR050954">
    <property type="entry name" value="ET_IronSulfur_Cluster-Binding"/>
</dbReference>
<dbReference type="eggNOG" id="COG1142">
    <property type="taxonomic scope" value="Bacteria"/>
</dbReference>
<dbReference type="RefSeq" id="WP_015326908.1">
    <property type="nucleotide sequence ID" value="NC_019978.1"/>
</dbReference>
<dbReference type="EMBL" id="CP003359">
    <property type="protein sequence ID" value="AGB41186.1"/>
    <property type="molecule type" value="Genomic_DNA"/>
</dbReference>